<evidence type="ECO:0000259" key="9">
    <source>
        <dbReference type="Pfam" id="PF24621"/>
    </source>
</evidence>
<comment type="catalytic activity">
    <reaction evidence="7">
        <text>shikimate + ATP = 3-phosphoshikimate + ADP + H(+)</text>
        <dbReference type="Rhea" id="RHEA:13121"/>
        <dbReference type="ChEBI" id="CHEBI:15378"/>
        <dbReference type="ChEBI" id="CHEBI:30616"/>
        <dbReference type="ChEBI" id="CHEBI:36208"/>
        <dbReference type="ChEBI" id="CHEBI:145989"/>
        <dbReference type="ChEBI" id="CHEBI:456216"/>
        <dbReference type="EC" id="2.7.1.71"/>
    </reaction>
</comment>
<keyword evidence="3 7" id="KW-0028">Amino-acid biosynthesis</keyword>
<dbReference type="PANTHER" id="PTHR43622:SF7">
    <property type="entry name" value="3-DEHYDROQUINATE SYNTHASE, CHLOROPLASTIC"/>
    <property type="match status" value="1"/>
</dbReference>
<evidence type="ECO:0000256" key="7">
    <source>
        <dbReference type="HAMAP-Rule" id="MF_00109"/>
    </source>
</evidence>
<keyword evidence="7" id="KW-0547">Nucleotide-binding</keyword>
<dbReference type="CDD" id="cd00464">
    <property type="entry name" value="SK"/>
    <property type="match status" value="1"/>
</dbReference>
<evidence type="ECO:0000256" key="2">
    <source>
        <dbReference type="ARBA" id="ARBA00022490"/>
    </source>
</evidence>
<dbReference type="GO" id="GO:0005524">
    <property type="term" value="F:ATP binding"/>
    <property type="evidence" value="ECO:0007669"/>
    <property type="project" value="UniProtKB-UniRule"/>
</dbReference>
<dbReference type="Pfam" id="PF01761">
    <property type="entry name" value="DHQ_synthase"/>
    <property type="match status" value="1"/>
</dbReference>
<dbReference type="EC" id="2.7.1.71" evidence="7"/>
<keyword evidence="4" id="KW-0520">NAD</keyword>
<organism evidence="10 11">
    <name type="scientific">Candidatus Phosphoribacter hodrii</name>
    <dbReference type="NCBI Taxonomy" id="2953743"/>
    <lineage>
        <taxon>Bacteria</taxon>
        <taxon>Bacillati</taxon>
        <taxon>Actinomycetota</taxon>
        <taxon>Actinomycetes</taxon>
        <taxon>Micrococcales</taxon>
        <taxon>Dermatophilaceae</taxon>
        <taxon>Candidatus Phosphoribacter</taxon>
    </lineage>
</organism>
<feature type="binding site" evidence="7">
    <location>
        <position position="77"/>
    </location>
    <ligand>
        <name>substrate</name>
    </ligand>
</feature>
<sequence>MIVVVGFMGAGKTTVGRLIAERLGLPFVDSDLVIEHQQRRSIKDIFAAEGESGFRDVEAATIAELLDGPACVLSLGGGACGRAETRERLRGHTVIYLHVELDEALARVGRDEYRPLLHDAGLPALYAARLDIYAATATITSRTTGRRVEDIGLEIIDAITGTAALDGTAGVLVAPGGGSYRVHVGRGIRSQIAALLPAMPDAEQIVILATADEGEAAAEIVAQLRTLAIPVRRVTLPSGSTAKTLDAVGLAASALAELSVHRGDLLVGVGGEATCDVTGFLAATYNRGMAHALVPTTLEAQADSAIGGKCSIDLPHGANLLGTIHQPVLVVCDIELAVLSATYGDADYRAGLAEIVKHALLEDPALLDTLRERRDAIVARDGQTLVEIVRRSVEIKAAVVTADEREQGGRVHLNYGHTFSRAFARVPDPQVVDGALALGLMAAAHLSHRLGRLDADGVAAHRDTLAALGLPTSARISLDDLVDALARDKKYRKGWRFVLLDALGRAQAGVSPDVEQLAGALDDLAVGASEHG</sequence>
<dbReference type="Proteomes" id="UP000718281">
    <property type="component" value="Unassembled WGS sequence"/>
</dbReference>
<dbReference type="Pfam" id="PF24621">
    <property type="entry name" value="DHQS_C"/>
    <property type="match status" value="1"/>
</dbReference>
<accession>A0A934X597</accession>
<dbReference type="GO" id="GO:0009423">
    <property type="term" value="P:chorismate biosynthetic process"/>
    <property type="evidence" value="ECO:0007669"/>
    <property type="project" value="UniProtKB-UniRule"/>
</dbReference>
<evidence type="ECO:0000313" key="11">
    <source>
        <dbReference type="Proteomes" id="UP000718281"/>
    </source>
</evidence>
<evidence type="ECO:0000256" key="6">
    <source>
        <dbReference type="ARBA" id="ARBA00023239"/>
    </source>
</evidence>
<keyword evidence="7" id="KW-0460">Magnesium</keyword>
<dbReference type="GO" id="GO:0000287">
    <property type="term" value="F:magnesium ion binding"/>
    <property type="evidence" value="ECO:0007669"/>
    <property type="project" value="UniProtKB-UniRule"/>
</dbReference>
<dbReference type="GO" id="GO:0008652">
    <property type="term" value="P:amino acid biosynthetic process"/>
    <property type="evidence" value="ECO:0007669"/>
    <property type="project" value="UniProtKB-KW"/>
</dbReference>
<keyword evidence="7" id="KW-0479">Metal-binding</keyword>
<evidence type="ECO:0000256" key="1">
    <source>
        <dbReference type="ARBA" id="ARBA00001911"/>
    </source>
</evidence>
<protein>
    <recommendedName>
        <fullName evidence="7">Shikimate kinase</fullName>
        <shortName evidence="7">SK</shortName>
        <ecNumber evidence="7">2.7.1.71</ecNumber>
    </recommendedName>
</protein>
<dbReference type="InterPro" id="IPR000623">
    <property type="entry name" value="Shikimate_kinase/TSH1"/>
</dbReference>
<comment type="caution">
    <text evidence="10">The sequence shown here is derived from an EMBL/GenBank/DDBJ whole genome shotgun (WGS) entry which is preliminary data.</text>
</comment>
<feature type="binding site" evidence="7">
    <location>
        <position position="146"/>
    </location>
    <ligand>
        <name>ATP</name>
        <dbReference type="ChEBI" id="CHEBI:30616"/>
    </ligand>
</feature>
<comment type="subcellular location">
    <subcellularLocation>
        <location evidence="7">Cytoplasm</location>
    </subcellularLocation>
</comment>
<dbReference type="Gene3D" id="3.40.50.1970">
    <property type="match status" value="1"/>
</dbReference>
<evidence type="ECO:0000256" key="5">
    <source>
        <dbReference type="ARBA" id="ARBA00023141"/>
    </source>
</evidence>
<keyword evidence="6" id="KW-0456">Lyase</keyword>
<dbReference type="InterPro" id="IPR027417">
    <property type="entry name" value="P-loop_NTPase"/>
</dbReference>
<dbReference type="GO" id="GO:0009073">
    <property type="term" value="P:aromatic amino acid family biosynthetic process"/>
    <property type="evidence" value="ECO:0007669"/>
    <property type="project" value="UniProtKB-KW"/>
</dbReference>
<evidence type="ECO:0000313" key="10">
    <source>
        <dbReference type="EMBL" id="MBK6300533.1"/>
    </source>
</evidence>
<comment type="cofactor">
    <cofactor evidence="1">
        <name>NAD(+)</name>
        <dbReference type="ChEBI" id="CHEBI:57540"/>
    </cofactor>
</comment>
<dbReference type="InterPro" id="IPR056179">
    <property type="entry name" value="DHQS_C"/>
</dbReference>
<name>A0A934X597_9MICO</name>
<dbReference type="AlphaFoldDB" id="A0A934X597"/>
<comment type="function">
    <text evidence="7">Catalyzes the specific phosphorylation of the 3-hydroxyl group of shikimic acid using ATP as a cosubstrate.</text>
</comment>
<comment type="cofactor">
    <cofactor evidence="7">
        <name>Mg(2+)</name>
        <dbReference type="ChEBI" id="CHEBI:18420"/>
    </cofactor>
    <text evidence="7">Binds 1 Mg(2+) ion per subunit.</text>
</comment>
<keyword evidence="7 10" id="KW-0418">Kinase</keyword>
<feature type="binding site" evidence="7">
    <location>
        <position position="31"/>
    </location>
    <ligand>
        <name>substrate</name>
    </ligand>
</feature>
<dbReference type="SUPFAM" id="SSF52540">
    <property type="entry name" value="P-loop containing nucleoside triphosphate hydrolases"/>
    <property type="match status" value="1"/>
</dbReference>
<gene>
    <name evidence="7" type="primary">aroK</name>
    <name evidence="10" type="ORF">IPF40_05595</name>
</gene>
<feature type="binding site" evidence="7">
    <location>
        <position position="13"/>
    </location>
    <ligand>
        <name>Mg(2+)</name>
        <dbReference type="ChEBI" id="CHEBI:18420"/>
    </ligand>
</feature>
<dbReference type="InterPro" id="IPR031322">
    <property type="entry name" value="Shikimate/glucono_kinase"/>
</dbReference>
<keyword evidence="2 7" id="KW-0963">Cytoplasm</keyword>
<reference evidence="10 11" key="1">
    <citation type="submission" date="2020-10" db="EMBL/GenBank/DDBJ databases">
        <title>Connecting structure to function with the recovery of over 1000 high-quality activated sludge metagenome-assembled genomes encoding full-length rRNA genes using long-read sequencing.</title>
        <authorList>
            <person name="Singleton C.M."/>
            <person name="Petriglieri F."/>
            <person name="Kristensen J.M."/>
            <person name="Kirkegaard R.H."/>
            <person name="Michaelsen T.Y."/>
            <person name="Andersen M.H."/>
            <person name="Karst S.M."/>
            <person name="Dueholm M.S."/>
            <person name="Nielsen P.H."/>
            <person name="Albertsen M."/>
        </authorList>
    </citation>
    <scope>NUCLEOTIDE SEQUENCE [LARGE SCALE GENOMIC DNA]</scope>
    <source>
        <strain evidence="10">AalE_18-Q3-R2-46_BAT3C.188</strain>
    </source>
</reference>
<comment type="pathway">
    <text evidence="7">Metabolic intermediate biosynthesis; chorismate biosynthesis; chorismate from D-erythrose 4-phosphate and phosphoenolpyruvate: step 5/7.</text>
</comment>
<keyword evidence="5 7" id="KW-0057">Aromatic amino acid biosynthesis</keyword>
<evidence type="ECO:0000256" key="4">
    <source>
        <dbReference type="ARBA" id="ARBA00023027"/>
    </source>
</evidence>
<dbReference type="Gene3D" id="1.20.1090.10">
    <property type="entry name" value="Dehydroquinate synthase-like - alpha domain"/>
    <property type="match status" value="1"/>
</dbReference>
<dbReference type="GO" id="GO:0005737">
    <property type="term" value="C:cytoplasm"/>
    <property type="evidence" value="ECO:0007669"/>
    <property type="project" value="UniProtKB-SubCell"/>
</dbReference>
<dbReference type="InterPro" id="IPR050071">
    <property type="entry name" value="Dehydroquinate_synthase"/>
</dbReference>
<feature type="binding site" evidence="7">
    <location>
        <position position="55"/>
    </location>
    <ligand>
        <name>substrate</name>
    </ligand>
</feature>
<dbReference type="InterPro" id="IPR030960">
    <property type="entry name" value="DHQS/DOIS_N"/>
</dbReference>
<feature type="binding site" evidence="7">
    <location>
        <position position="114"/>
    </location>
    <ligand>
        <name>ATP</name>
        <dbReference type="ChEBI" id="CHEBI:30616"/>
    </ligand>
</feature>
<dbReference type="PANTHER" id="PTHR43622">
    <property type="entry name" value="3-DEHYDROQUINATE SYNTHASE"/>
    <property type="match status" value="1"/>
</dbReference>
<feature type="domain" description="3-dehydroquinate synthase C-terminal" evidence="9">
    <location>
        <begin position="351"/>
        <end position="490"/>
    </location>
</feature>
<dbReference type="CDD" id="cd08195">
    <property type="entry name" value="DHQS"/>
    <property type="match status" value="1"/>
</dbReference>
<feature type="binding site" evidence="7">
    <location>
        <begin position="9"/>
        <end position="14"/>
    </location>
    <ligand>
        <name>ATP</name>
        <dbReference type="ChEBI" id="CHEBI:30616"/>
    </ligand>
</feature>
<proteinExistence type="inferred from homology"/>
<dbReference type="Pfam" id="PF01202">
    <property type="entry name" value="SKI"/>
    <property type="match status" value="1"/>
</dbReference>
<dbReference type="GO" id="GO:0003856">
    <property type="term" value="F:3-dehydroquinate synthase activity"/>
    <property type="evidence" value="ECO:0007669"/>
    <property type="project" value="TreeGrafter"/>
</dbReference>
<dbReference type="SUPFAM" id="SSF56796">
    <property type="entry name" value="Dehydroquinate synthase-like"/>
    <property type="match status" value="1"/>
</dbReference>
<keyword evidence="7" id="KW-0067">ATP-binding</keyword>
<dbReference type="EMBL" id="JADIXZ010000004">
    <property type="protein sequence ID" value="MBK6300533.1"/>
    <property type="molecule type" value="Genomic_DNA"/>
</dbReference>
<dbReference type="PRINTS" id="PR01100">
    <property type="entry name" value="SHIKIMTKNASE"/>
</dbReference>
<evidence type="ECO:0000259" key="8">
    <source>
        <dbReference type="Pfam" id="PF01761"/>
    </source>
</evidence>
<comment type="similarity">
    <text evidence="7">Belongs to the shikimate kinase family.</text>
</comment>
<comment type="subunit">
    <text evidence="7">Monomer.</text>
</comment>
<keyword evidence="7" id="KW-0808">Transferase</keyword>
<feature type="binding site" evidence="7">
    <location>
        <position position="129"/>
    </location>
    <ligand>
        <name>substrate</name>
    </ligand>
</feature>
<dbReference type="HAMAP" id="MF_00109">
    <property type="entry name" value="Shikimate_kinase"/>
    <property type="match status" value="1"/>
</dbReference>
<dbReference type="Gene3D" id="3.40.50.300">
    <property type="entry name" value="P-loop containing nucleotide triphosphate hydrolases"/>
    <property type="match status" value="1"/>
</dbReference>
<evidence type="ECO:0000256" key="3">
    <source>
        <dbReference type="ARBA" id="ARBA00022605"/>
    </source>
</evidence>
<dbReference type="GO" id="GO:0004765">
    <property type="term" value="F:shikimate kinase activity"/>
    <property type="evidence" value="ECO:0007669"/>
    <property type="project" value="UniProtKB-UniRule"/>
</dbReference>
<feature type="domain" description="3-dehydroquinate synthase N-terminal" evidence="8">
    <location>
        <begin position="234"/>
        <end position="336"/>
    </location>
</feature>